<accession>A0AC34FJ01</accession>
<evidence type="ECO:0000313" key="2">
    <source>
        <dbReference type="WBParaSite" id="ES5_v2.g17359.t1"/>
    </source>
</evidence>
<evidence type="ECO:0000313" key="1">
    <source>
        <dbReference type="Proteomes" id="UP000887579"/>
    </source>
</evidence>
<organism evidence="1 2">
    <name type="scientific">Panagrolaimus sp. ES5</name>
    <dbReference type="NCBI Taxonomy" id="591445"/>
    <lineage>
        <taxon>Eukaryota</taxon>
        <taxon>Metazoa</taxon>
        <taxon>Ecdysozoa</taxon>
        <taxon>Nematoda</taxon>
        <taxon>Chromadorea</taxon>
        <taxon>Rhabditida</taxon>
        <taxon>Tylenchina</taxon>
        <taxon>Panagrolaimomorpha</taxon>
        <taxon>Panagrolaimoidea</taxon>
        <taxon>Panagrolaimidae</taxon>
        <taxon>Panagrolaimus</taxon>
    </lineage>
</organism>
<name>A0AC34FJ01_9BILA</name>
<proteinExistence type="predicted"/>
<dbReference type="WBParaSite" id="ES5_v2.g17359.t1">
    <property type="protein sequence ID" value="ES5_v2.g17359.t1"/>
    <property type="gene ID" value="ES5_v2.g17359"/>
</dbReference>
<sequence>MAASKHRNFFWTLFLCFLPLYNGFYVPGVAPHEFKDGDGIEVKAIKLTSVKAVVPYEYYSIPFCRPAGELHYKSENLGEVMRGDRIVNTPYEVFMKKDETYGDGIEVKAIKLTSVKAVVPYEYYSIPFCRPAGELHYKSENLGEVMRGDRIVNTPYEVFMKKDETCKSLCSATKNPVKSLNTEESEQLQKRIAEDYHVHLLIDNLPVATKYQVPETGEIFYDHGYKLGWTENDKLFVNNHLEILLKYHEPQPNVFRVVGFEVQPKSIASKKYTFTDNGKCSFGDNSDPQEVTQGSNQIAFTYSIRWESSEIP</sequence>
<dbReference type="Proteomes" id="UP000887579">
    <property type="component" value="Unplaced"/>
</dbReference>
<protein>
    <submittedName>
        <fullName evidence="2">Transmembrane 9 superfamily member</fullName>
    </submittedName>
</protein>
<reference evidence="2" key="1">
    <citation type="submission" date="2022-11" db="UniProtKB">
        <authorList>
            <consortium name="WormBaseParasite"/>
        </authorList>
    </citation>
    <scope>IDENTIFICATION</scope>
</reference>